<evidence type="ECO:0000313" key="1">
    <source>
        <dbReference type="EMBL" id="NJC35318.1"/>
    </source>
</evidence>
<dbReference type="RefSeq" id="WP_167956314.1">
    <property type="nucleotide sequence ID" value="NZ_JAATJE010000003.1"/>
</dbReference>
<reference evidence="1 2" key="1">
    <citation type="submission" date="2020-03" db="EMBL/GenBank/DDBJ databases">
        <title>Genomic Encyclopedia of Type Strains, Phase IV (KMG-IV): sequencing the most valuable type-strain genomes for metagenomic binning, comparative biology and taxonomic classification.</title>
        <authorList>
            <person name="Goeker M."/>
        </authorList>
    </citation>
    <scope>NUCLEOTIDE SEQUENCE [LARGE SCALE GENOMIC DNA]</scope>
    <source>
        <strain evidence="1 2">DSM 27651</strain>
    </source>
</reference>
<evidence type="ECO:0000313" key="2">
    <source>
        <dbReference type="Proteomes" id="UP000734218"/>
    </source>
</evidence>
<dbReference type="Proteomes" id="UP000734218">
    <property type="component" value="Unassembled WGS sequence"/>
</dbReference>
<organism evidence="1 2">
    <name type="scientific">Sphingomonas jejuensis</name>
    <dbReference type="NCBI Taxonomy" id="904715"/>
    <lineage>
        <taxon>Bacteria</taxon>
        <taxon>Pseudomonadati</taxon>
        <taxon>Pseudomonadota</taxon>
        <taxon>Alphaproteobacteria</taxon>
        <taxon>Sphingomonadales</taxon>
        <taxon>Sphingomonadaceae</taxon>
        <taxon>Sphingomonas</taxon>
    </lineage>
</organism>
<keyword evidence="2" id="KW-1185">Reference proteome</keyword>
<protein>
    <submittedName>
        <fullName evidence="1">Uncharacterized protein</fullName>
    </submittedName>
</protein>
<name>A0ABX0XQ39_9SPHN</name>
<accession>A0ABX0XQ39</accession>
<sequence length="142" mass="15711">MAVLLVIALVVIALIWMNAVGKAKARMHFANERGAQRDTQAGHIRKPTWIDTPKEKIFFEQVVDVTHKQGVSKTFVMKGFMSPDAAQALFSHVAHMEARGSSFSEQVISGADYVSDAWHQLPEDVRRGFASKDKLGVLGLFS</sequence>
<gene>
    <name evidence="1" type="ORF">GGR88_002847</name>
</gene>
<comment type="caution">
    <text evidence="1">The sequence shown here is derived from an EMBL/GenBank/DDBJ whole genome shotgun (WGS) entry which is preliminary data.</text>
</comment>
<proteinExistence type="predicted"/>
<dbReference type="EMBL" id="JAATJE010000003">
    <property type="protein sequence ID" value="NJC35318.1"/>
    <property type="molecule type" value="Genomic_DNA"/>
</dbReference>